<protein>
    <recommendedName>
        <fullName evidence="3">von Willebrand factor type A domain prot</fullName>
    </recommendedName>
</protein>
<dbReference type="InterPro" id="IPR036465">
    <property type="entry name" value="vWFA_dom_sf"/>
</dbReference>
<reference evidence="1 2" key="1">
    <citation type="journal article" date="2004" name="Nature">
        <title>Genome sequence of Silicibacter pomeroyi reveals adaptations to the marine environment.</title>
        <authorList>
            <person name="Moran M.A."/>
            <person name="Buchan A."/>
            <person name="Gonzalez J.M."/>
            <person name="Heidelberg J.F."/>
            <person name="Whitman W.B."/>
            <person name="Kiene R.P."/>
            <person name="Henriksen J.R."/>
            <person name="King G.M."/>
            <person name="Belas R."/>
            <person name="Fuqua C."/>
            <person name="Brinkac L."/>
            <person name="Lewis M."/>
            <person name="Johri S."/>
            <person name="Weaver B."/>
            <person name="Pai G."/>
            <person name="Eisen J.A."/>
            <person name="Rahe E."/>
            <person name="Sheldon W.M."/>
            <person name="Ye W."/>
            <person name="Miller T.R."/>
            <person name="Carlton J."/>
            <person name="Rasko D.A."/>
            <person name="Paulsen I.T."/>
            <person name="Ren Q."/>
            <person name="Daugherty S.C."/>
            <person name="Deboy R.T."/>
            <person name="Dodson R.J."/>
            <person name="Durkin A.S."/>
            <person name="Madupu R."/>
            <person name="Nelson W.C."/>
            <person name="Sullivan S.A."/>
            <person name="Rosovitz M.J."/>
            <person name="Haft D.H."/>
            <person name="Selengut J."/>
            <person name="Ward N."/>
        </authorList>
    </citation>
    <scope>NUCLEOTIDE SEQUENCE [LARGE SCALE GENOMIC DNA]</scope>
    <source>
        <strain evidence="2">ATCC 700808 / DSM 15171 / DSS-3</strain>
    </source>
</reference>
<dbReference type="InterPro" id="IPR010607">
    <property type="entry name" value="DUF1194"/>
</dbReference>
<accession>Q5LTZ1</accession>
<evidence type="ECO:0000313" key="1">
    <source>
        <dbReference type="EMBL" id="AAV94561.1"/>
    </source>
</evidence>
<dbReference type="eggNOG" id="COG2304">
    <property type="taxonomic scope" value="Bacteria"/>
</dbReference>
<keyword evidence="2" id="KW-1185">Reference proteome</keyword>
<gene>
    <name evidence="1" type="ordered locus">SPO1269</name>
</gene>
<evidence type="ECO:0000313" key="2">
    <source>
        <dbReference type="Proteomes" id="UP000001023"/>
    </source>
</evidence>
<dbReference type="AlphaFoldDB" id="Q5LTZ1"/>
<dbReference type="EMBL" id="CP000031">
    <property type="protein sequence ID" value="AAV94561.1"/>
    <property type="molecule type" value="Genomic_DNA"/>
</dbReference>
<dbReference type="HOGENOM" id="CLU_064451_1_1_5"/>
<reference evidence="1 2" key="2">
    <citation type="journal article" date="2014" name="Stand. Genomic Sci.">
        <title>An updated genome annotation for the model marine bacterium Ruegeria pomeroyi DSS-3.</title>
        <authorList>
            <person name="Rivers A.R."/>
            <person name="Smith C.B."/>
            <person name="Moran M.A."/>
        </authorList>
    </citation>
    <scope>GENOME REANNOTATION</scope>
    <source>
        <strain evidence="2">ATCC 700808 / DSM 15171 / DSS-3</strain>
    </source>
</reference>
<dbReference type="Pfam" id="PF06707">
    <property type="entry name" value="DUF1194"/>
    <property type="match status" value="1"/>
</dbReference>
<evidence type="ECO:0008006" key="3">
    <source>
        <dbReference type="Google" id="ProtNLM"/>
    </source>
</evidence>
<dbReference type="KEGG" id="sil:SPO1269"/>
<organism evidence="1 2">
    <name type="scientific">Ruegeria pomeroyi (strain ATCC 700808 / DSM 15171 / DSS-3)</name>
    <name type="common">Silicibacter pomeroyi</name>
    <dbReference type="NCBI Taxonomy" id="246200"/>
    <lineage>
        <taxon>Bacteria</taxon>
        <taxon>Pseudomonadati</taxon>
        <taxon>Pseudomonadota</taxon>
        <taxon>Alphaproteobacteria</taxon>
        <taxon>Rhodobacterales</taxon>
        <taxon>Roseobacteraceae</taxon>
        <taxon>Ruegeria</taxon>
    </lineage>
</organism>
<dbReference type="STRING" id="246200.SPO1269"/>
<dbReference type="PaxDb" id="246200-SPO1269"/>
<name>Q5LTZ1_RUEPO</name>
<dbReference type="Proteomes" id="UP000001023">
    <property type="component" value="Chromosome"/>
</dbReference>
<proteinExistence type="predicted"/>
<sequence length="231" mass="24852">MMYRAAAVACALEVTAPPVQAAECRLALALALDVSRSVNAREDRLQRQGLAAALRAPEVVRAAFSTPQPVALAAYEWSGPNDQHLLLDWVLLRTPTDLETAAARLGASRRATTEAPTAMGHALTYGAALLGRGPDCLFRTIDLSGDGENNEGFGPRAAYSTPEFDGITVNGLAINGAEYETEIQLIPYFRSEVLHGPGAFLEVAQGFADFERAMRRKLERELSGLVIGELR</sequence>
<dbReference type="SUPFAM" id="SSF53300">
    <property type="entry name" value="vWA-like"/>
    <property type="match status" value="1"/>
</dbReference>